<accession>V8CIN3</accession>
<dbReference type="RefSeq" id="WP_023930256.1">
    <property type="nucleotide sequence ID" value="NZ_KI669458.1"/>
</dbReference>
<dbReference type="Proteomes" id="UP000018688">
    <property type="component" value="Unassembled WGS sequence"/>
</dbReference>
<keyword evidence="2" id="KW-1185">Reference proteome</keyword>
<evidence type="ECO:0000313" key="1">
    <source>
        <dbReference type="EMBL" id="ETD26885.1"/>
    </source>
</evidence>
<evidence type="ECO:0000313" key="2">
    <source>
        <dbReference type="Proteomes" id="UP000018688"/>
    </source>
</evidence>
<dbReference type="EMBL" id="AZJJ01000002">
    <property type="protein sequence ID" value="ETD26885.1"/>
    <property type="molecule type" value="Genomic_DNA"/>
</dbReference>
<dbReference type="STRING" id="1357399.HMPREF2087_01279"/>
<dbReference type="OrthoDB" id="5329991at2"/>
<dbReference type="PROSITE" id="PS51257">
    <property type="entry name" value="PROKAR_LIPOPROTEIN"/>
    <property type="match status" value="1"/>
</dbReference>
<protein>
    <recommendedName>
        <fullName evidence="3">Lipoprotein</fullName>
    </recommendedName>
</protein>
<reference evidence="1 2" key="1">
    <citation type="submission" date="2013-10" db="EMBL/GenBank/DDBJ databases">
        <title>The Genome Sequence of Helicobacter canis NCTC 12740.</title>
        <authorList>
            <consortium name="The Broad Institute Genomics Platform"/>
            <person name="Earl A."/>
            <person name="Fox J.G."/>
            <person name="Shen Z."/>
            <person name="Young S.K."/>
            <person name="Zeng Q."/>
            <person name="Gargeya S."/>
            <person name="Fitzgerald M."/>
            <person name="Abouelleil A."/>
            <person name="Alvarado L."/>
            <person name="Chapman S.B."/>
            <person name="Gainer-Dewar J."/>
            <person name="Goldberg J."/>
            <person name="Griggs A."/>
            <person name="Gujja S."/>
            <person name="Hansen M."/>
            <person name="Howarth C."/>
            <person name="Imamovic A."/>
            <person name="Ireland A."/>
            <person name="Larimer J."/>
            <person name="McCowan C."/>
            <person name="Murphy C."/>
            <person name="Pearson M."/>
            <person name="Poon T.W."/>
            <person name="Priest M."/>
            <person name="Roberts A."/>
            <person name="Saif S."/>
            <person name="Shea T."/>
            <person name="Sykes S."/>
            <person name="Wortman J."/>
            <person name="Nusbaum C."/>
            <person name="Birren B."/>
        </authorList>
    </citation>
    <scope>NUCLEOTIDE SEQUENCE [LARGE SCALE GENOMIC DNA]</scope>
    <source>
        <strain evidence="1 2">NCTC 12740</strain>
    </source>
</reference>
<proteinExistence type="predicted"/>
<dbReference type="eggNOG" id="COG3014">
    <property type="taxonomic scope" value="Bacteria"/>
</dbReference>
<dbReference type="AlphaFoldDB" id="V8CIN3"/>
<evidence type="ECO:0008006" key="3">
    <source>
        <dbReference type="Google" id="ProtNLM"/>
    </source>
</evidence>
<sequence>MKTKVALQGALGVGLSVCAALLLSACGGKVNMAEFNEAFYQGDKENALKIAKGGKGVLWDYQSGVNAFWLGESKEAAKLLKSADEGIEKAQEKLISTGYSPYVYESVLLDLYTAYNYGSQDDFQKARPALNRAHDKQNQAKETFAKKIEKQQKQVEDLKAKIPEKVPLDKLEGQISQISAKFKVAKEYEKYKGFVNPYVTYVSALSAMIEGDRPKAENLYKQIDKVVENNEILNKDFALMASGDTQKRTWILIEDGSISTKQSVPYRLEPELSKLIGMAVGLKVPDLLDIVFYMPEFVPGKRAFGSYSANGEAIKLLSSLDAVAANELQAGAKMAATLSILQGVGTSVAKALATEKLAEKGGAFGGIAAAGTHTAGQVHTALMEPKALESISTLPKQYLAVSIPNTGDEISVKGDGKEIFNAKLETCGDKSGSLKSLCADKNNILVLRATSANAPVNAQIIKEQ</sequence>
<organism evidence="1 2">
    <name type="scientific">Helicobacter canis NCTC 12740</name>
    <dbReference type="NCBI Taxonomy" id="1357399"/>
    <lineage>
        <taxon>Bacteria</taxon>
        <taxon>Pseudomonadati</taxon>
        <taxon>Campylobacterota</taxon>
        <taxon>Epsilonproteobacteria</taxon>
        <taxon>Campylobacterales</taxon>
        <taxon>Helicobacteraceae</taxon>
        <taxon>Helicobacter</taxon>
    </lineage>
</organism>
<name>V8CIN3_9HELI</name>
<dbReference type="HOGENOM" id="CLU_035715_2_0_7"/>
<comment type="caution">
    <text evidence="1">The sequence shown here is derived from an EMBL/GenBank/DDBJ whole genome shotgun (WGS) entry which is preliminary data.</text>
</comment>
<gene>
    <name evidence="1" type="ORF">HMPREF2087_01279</name>
</gene>
<dbReference type="PATRIC" id="fig|1357399.3.peg.1341"/>